<protein>
    <submittedName>
        <fullName evidence="7">DNA-directed RNA polymerase I subunit RPA49</fullName>
    </submittedName>
</protein>
<evidence type="ECO:0000313" key="8">
    <source>
        <dbReference type="Proteomes" id="UP000029445"/>
    </source>
</evidence>
<evidence type="ECO:0000256" key="1">
    <source>
        <dbReference type="ARBA" id="ARBA00004604"/>
    </source>
</evidence>
<keyword evidence="3 7" id="KW-0240">DNA-directed RNA polymerase</keyword>
<organism evidence="7 8">
    <name type="scientific">Cryptococcus deuterogattii (strain R265)</name>
    <name type="common">Cryptococcus gattii VGII (strain R265)</name>
    <dbReference type="NCBI Taxonomy" id="294750"/>
    <lineage>
        <taxon>Eukaryota</taxon>
        <taxon>Fungi</taxon>
        <taxon>Dikarya</taxon>
        <taxon>Basidiomycota</taxon>
        <taxon>Agaricomycotina</taxon>
        <taxon>Tremellomycetes</taxon>
        <taxon>Tremellales</taxon>
        <taxon>Cryptococcaceae</taxon>
        <taxon>Cryptococcus</taxon>
        <taxon>Cryptococcus gattii species complex</taxon>
    </lineage>
</organism>
<dbReference type="GO" id="GO:0003677">
    <property type="term" value="F:DNA binding"/>
    <property type="evidence" value="ECO:0007669"/>
    <property type="project" value="InterPro"/>
</dbReference>
<keyword evidence="5" id="KW-0539">Nucleus</keyword>
<evidence type="ECO:0000256" key="2">
    <source>
        <dbReference type="ARBA" id="ARBA00009430"/>
    </source>
</evidence>
<evidence type="ECO:0000313" key="7">
    <source>
        <dbReference type="EMBL" id="KGB74200.1"/>
    </source>
</evidence>
<dbReference type="EMBL" id="CP025762">
    <property type="protein sequence ID" value="KGB74200.1"/>
    <property type="molecule type" value="Genomic_DNA"/>
</dbReference>
<dbReference type="RefSeq" id="XP_062880207.1">
    <property type="nucleotide sequence ID" value="XM_063024137.1"/>
</dbReference>
<proteinExistence type="inferred from homology"/>
<keyword evidence="4" id="KW-0804">Transcription</keyword>
<comment type="subcellular location">
    <subcellularLocation>
        <location evidence="1">Nucleus</location>
        <location evidence="1">Nucleolus</location>
    </subcellularLocation>
</comment>
<feature type="region of interest" description="Disordered" evidence="6">
    <location>
        <begin position="1"/>
        <end position="36"/>
    </location>
</feature>
<dbReference type="PANTHER" id="PTHR14440">
    <property type="entry name" value="DNA-DIRECTED RNA POLYMERASE I SUBUNIT RPA49"/>
    <property type="match status" value="1"/>
</dbReference>
<gene>
    <name evidence="7" type="ORF">CNBG_0038</name>
</gene>
<dbReference type="OMA" id="DVYPFDE"/>
<reference evidence="7 8" key="2">
    <citation type="journal article" date="2018" name="Proc. Natl. Acad. Sci.">
        <title>RNAi is a critical determinant of centromere evolution in closely related fungi.</title>
        <authorList>
            <person name="Yadav V."/>
            <person name="Sun S."/>
            <person name="Billmyre R.B."/>
            <person name="Thimmappa B.C."/>
            <person name="Shea T."/>
            <person name="Lintner R."/>
            <person name="Bakkeren G."/>
            <person name="Cuomo C.A."/>
            <person name="Heitman J."/>
            <person name="Sanyal K."/>
        </authorList>
    </citation>
    <scope>NUCLEOTIDE SEQUENCE [LARGE SCALE GENOMIC DNA]</scope>
    <source>
        <strain evidence="7 8">R265</strain>
    </source>
</reference>
<evidence type="ECO:0000256" key="6">
    <source>
        <dbReference type="SAM" id="MobiDB-lite"/>
    </source>
</evidence>
<sequence length="427" mass="47515">MASSQKKPQKRKSDAADSLVHVSVGDSSRGSGPAFVNFPSIKPSKKIPFTMYTRDTATTADVTKQHTLIAGETEDVEFFSTNRDRSNNPEGVDCQYLPAVYDPSTRTVHVHPSAPLYLVAHRAKRLRTVPLTVPPDQAAKAQWRTQRNDLGEAFGTRKAKAQIKSEEKNRVDAGAMKDVKGHLMESIGELEEENDSVAPSEFIPTPNIDTADPTEVYTRESLITTQEWAAIDASRLLAIEDDKEKANALPYKRSSWLQYKSRAVANIKDKTARKTQMKYLYYLSCLLSFLDFSPRLSKTPVNKLASAFPQVPRQIIDGMLSRFAEPNGLKHNVTEKSKTKLLVWICLLYLILEGYSVEVAKVAKELKMESAKVATLYKQLGCNVKLASPAEREAQGITLAQANAARRAVLVAPVRFPKLKRRGPAKR</sequence>
<dbReference type="HOGENOM" id="CLU_034953_2_1_1"/>
<keyword evidence="8" id="KW-1185">Reference proteome</keyword>
<dbReference type="VEuPathDB" id="FungiDB:CNBG_0038"/>
<evidence type="ECO:0000256" key="5">
    <source>
        <dbReference type="ARBA" id="ARBA00023242"/>
    </source>
</evidence>
<accession>A0A095BZJ3</accession>
<dbReference type="InterPro" id="IPR009668">
    <property type="entry name" value="RNA_pol-assoc_fac_A49-like"/>
</dbReference>
<dbReference type="GO" id="GO:0005730">
    <property type="term" value="C:nucleolus"/>
    <property type="evidence" value="ECO:0007669"/>
    <property type="project" value="UniProtKB-SubCell"/>
</dbReference>
<dbReference type="STRING" id="294750.A0A095BZJ3"/>
<name>A0A095BZJ3_CRYD2</name>
<dbReference type="GO" id="GO:0006351">
    <property type="term" value="P:DNA-templated transcription"/>
    <property type="evidence" value="ECO:0007669"/>
    <property type="project" value="InterPro"/>
</dbReference>
<dbReference type="KEGG" id="cdeu:CNBG_0038"/>
<dbReference type="OrthoDB" id="532500at2759"/>
<dbReference type="Proteomes" id="UP000029445">
    <property type="component" value="Chromosome 4"/>
</dbReference>
<dbReference type="GeneID" id="88176291"/>
<reference evidence="7 8" key="1">
    <citation type="journal article" date="2011" name="MBio">
        <title>Genome variation in Cryptococcus gattii, an emerging pathogen of immunocompetent hosts.</title>
        <authorList>
            <person name="D'Souza C.A."/>
            <person name="Kronstad J.W."/>
            <person name="Taylor G."/>
            <person name="Warren R."/>
            <person name="Yuen M."/>
            <person name="Hu G."/>
            <person name="Jung W.H."/>
            <person name="Sham A."/>
            <person name="Kidd S.E."/>
            <person name="Tangen K."/>
            <person name="Lee N."/>
            <person name="Zeilmaker T."/>
            <person name="Sawkins J."/>
            <person name="McVicker G."/>
            <person name="Shah S."/>
            <person name="Gnerre S."/>
            <person name="Griggs A."/>
            <person name="Zeng Q."/>
            <person name="Bartlett K."/>
            <person name="Li W."/>
            <person name="Wang X."/>
            <person name="Heitman J."/>
            <person name="Stajich J.E."/>
            <person name="Fraser J.A."/>
            <person name="Meyer W."/>
            <person name="Carter D."/>
            <person name="Schein J."/>
            <person name="Krzywinski M."/>
            <person name="Kwon-Chung K.J."/>
            <person name="Varma A."/>
            <person name="Wang J."/>
            <person name="Brunham R."/>
            <person name="Fyfe M."/>
            <person name="Ouellette B.F."/>
            <person name="Siddiqui A."/>
            <person name="Marra M."/>
            <person name="Jones S."/>
            <person name="Holt R."/>
            <person name="Birren B.W."/>
            <person name="Galagan J.E."/>
            <person name="Cuomo C.A."/>
        </authorList>
    </citation>
    <scope>NUCLEOTIDE SEQUENCE [LARGE SCALE GENOMIC DNA]</scope>
    <source>
        <strain evidence="7 8">R265</strain>
    </source>
</reference>
<dbReference type="GO" id="GO:0000428">
    <property type="term" value="C:DNA-directed RNA polymerase complex"/>
    <property type="evidence" value="ECO:0007669"/>
    <property type="project" value="UniProtKB-KW"/>
</dbReference>
<evidence type="ECO:0000256" key="3">
    <source>
        <dbReference type="ARBA" id="ARBA00022478"/>
    </source>
</evidence>
<evidence type="ECO:0000256" key="4">
    <source>
        <dbReference type="ARBA" id="ARBA00023163"/>
    </source>
</evidence>
<comment type="similarity">
    <text evidence="2">Belongs to the eukaryotic RPA49/POLR1E RNA polymerase subunit family.</text>
</comment>
<dbReference type="Pfam" id="PF06870">
    <property type="entry name" value="RNA_pol_I_A49"/>
    <property type="match status" value="1"/>
</dbReference>
<dbReference type="AlphaFoldDB" id="A0A095BZJ3"/>